<dbReference type="VEuPathDB" id="VectorBase:GAUT039554"/>
<reference evidence="2" key="1">
    <citation type="submission" date="2020-05" db="UniProtKB">
        <authorList>
            <consortium name="EnsemblMetazoa"/>
        </authorList>
    </citation>
    <scope>IDENTIFICATION</scope>
    <source>
        <strain evidence="2">TTRI</strain>
    </source>
</reference>
<accession>A0A1A9VJW7</accession>
<feature type="compositionally biased region" description="Polar residues" evidence="1">
    <location>
        <begin position="445"/>
        <end position="466"/>
    </location>
</feature>
<dbReference type="Proteomes" id="UP000078200">
    <property type="component" value="Unassembled WGS sequence"/>
</dbReference>
<keyword evidence="3" id="KW-1185">Reference proteome</keyword>
<feature type="compositionally biased region" description="Basic and acidic residues" evidence="1">
    <location>
        <begin position="757"/>
        <end position="781"/>
    </location>
</feature>
<feature type="compositionally biased region" description="Low complexity" evidence="1">
    <location>
        <begin position="841"/>
        <end position="855"/>
    </location>
</feature>
<feature type="compositionally biased region" description="Basic and acidic residues" evidence="1">
    <location>
        <begin position="29"/>
        <end position="49"/>
    </location>
</feature>
<evidence type="ECO:0000313" key="2">
    <source>
        <dbReference type="EnsemblMetazoa" id="GAUT039554-PA"/>
    </source>
</evidence>
<name>A0A1A9VJW7_GLOAU</name>
<dbReference type="EnsemblMetazoa" id="GAUT039554-RA">
    <property type="protein sequence ID" value="GAUT039554-PA"/>
    <property type="gene ID" value="GAUT039554"/>
</dbReference>
<evidence type="ECO:0000313" key="3">
    <source>
        <dbReference type="Proteomes" id="UP000078200"/>
    </source>
</evidence>
<feature type="compositionally biased region" description="Polar residues" evidence="1">
    <location>
        <begin position="782"/>
        <end position="806"/>
    </location>
</feature>
<feature type="region of interest" description="Disordered" evidence="1">
    <location>
        <begin position="528"/>
        <end position="571"/>
    </location>
</feature>
<sequence>MHSGNDKKGFDAEKWKRENTAPGGGKLLSVEKERFDDHRDTARRIEERKRQSKQSGSSMELKTNFTLQSDGKKDYIVVSFDRGMDRYQCREYLDNIKRKIVGEFYGIEERDTDKVVLNIANLIFNIESFPFNTSKGELLRDEQNGFKFVIPIDEGVIFNLKSHLASSLAKDVREDIRVSSTTVPFTKGEYLCHSKFPNKELRKQFEREFLSRMRERYENVPKNPLKVEGNSVYIKDVFDDARFIDSVTRHVAWLKGMGLQDDSKNYSKAKAFKDLIIEFINQSTGLTVVGFIRNFPLNEKTAKILVPVVLDNGEPRVLASEEALKLSYTFDYAVFNNLYSKVQAELPINGGSGIYGIDFSNKEISHCVITKIIESSVINAKHELSIDPELHFRALSPVQSPFNSPIHAGPSGLRTPPNPRKRNRDSGIGESPPKPEDSVAHSPSGDPSSYFTESLSPTQEFPTRDQNVVLKDSPRRESEKFPVLLPVNQLDVPGTSREFLPRSHLSSSVTNPHSSKCVGAVQNVQAGTSAWSQPINPWPSPAPSAEPSLWSQSGPSSWKGASEWRTSDKPLTEEEEKLSKALLYWFNLNNYALDPPHTNFIVKNGKIASLIDDSVDVKEYLQEVIDKTKEEYYVNKKEAYGLNEFPFKFLSNCEKNQETTVVANISRGALLNLKEFFSQEHEGKVEIKDIDINIVKKAVKSKQDKWVNFQVREHGLSPKAAIETCCPDESALEYISITKGEGGHWIDRNYDASEVKSFREERWPAKGTSKAEKMKSEDNKDSGYSSGFVTDAENVSSKAEATTSGYESMDCENTRGGSPKRKSPSPEDGGNPRKSPKRDSLPLSRLESLSLSSSSHQIDIIGKQLADFPVSMRATQHLYTGTSLNAEAY</sequence>
<feature type="region of interest" description="Disordered" evidence="1">
    <location>
        <begin position="1"/>
        <end position="63"/>
    </location>
</feature>
<feature type="compositionally biased region" description="Basic and acidic residues" evidence="1">
    <location>
        <begin position="1"/>
        <end position="19"/>
    </location>
</feature>
<feature type="region of interest" description="Disordered" evidence="1">
    <location>
        <begin position="757"/>
        <end position="855"/>
    </location>
</feature>
<evidence type="ECO:0000256" key="1">
    <source>
        <dbReference type="SAM" id="MobiDB-lite"/>
    </source>
</evidence>
<feature type="compositionally biased region" description="Polar residues" evidence="1">
    <location>
        <begin position="53"/>
        <end position="63"/>
    </location>
</feature>
<organism evidence="2 3">
    <name type="scientific">Glossina austeni</name>
    <name type="common">Savannah tsetse fly</name>
    <dbReference type="NCBI Taxonomy" id="7395"/>
    <lineage>
        <taxon>Eukaryota</taxon>
        <taxon>Metazoa</taxon>
        <taxon>Ecdysozoa</taxon>
        <taxon>Arthropoda</taxon>
        <taxon>Hexapoda</taxon>
        <taxon>Insecta</taxon>
        <taxon>Pterygota</taxon>
        <taxon>Neoptera</taxon>
        <taxon>Endopterygota</taxon>
        <taxon>Diptera</taxon>
        <taxon>Brachycera</taxon>
        <taxon>Muscomorpha</taxon>
        <taxon>Hippoboscoidea</taxon>
        <taxon>Glossinidae</taxon>
        <taxon>Glossina</taxon>
    </lineage>
</organism>
<protein>
    <submittedName>
        <fullName evidence="2">Uncharacterized protein</fullName>
    </submittedName>
</protein>
<proteinExistence type="predicted"/>
<feature type="region of interest" description="Disordered" evidence="1">
    <location>
        <begin position="401"/>
        <end position="477"/>
    </location>
</feature>
<dbReference type="AlphaFoldDB" id="A0A1A9VJW7"/>